<dbReference type="PANTHER" id="PTHR10302:SF27">
    <property type="entry name" value="SINGLE-STRANDED DNA-BINDING PROTEIN"/>
    <property type="match status" value="1"/>
</dbReference>
<dbReference type="Proteomes" id="UP000232196">
    <property type="component" value="Unassembled WGS sequence"/>
</dbReference>
<evidence type="ECO:0000313" key="5">
    <source>
        <dbReference type="Proteomes" id="UP000232196"/>
    </source>
</evidence>
<reference evidence="4 5" key="1">
    <citation type="submission" date="2017-07" db="EMBL/GenBank/DDBJ databases">
        <title>Leptospira spp. isolated from tropical soils.</title>
        <authorList>
            <person name="Thibeaux R."/>
            <person name="Iraola G."/>
            <person name="Ferres I."/>
            <person name="Bierque E."/>
            <person name="Girault D."/>
            <person name="Soupe-Gilbert M.-E."/>
            <person name="Picardeau M."/>
            <person name="Goarant C."/>
        </authorList>
    </citation>
    <scope>NUCLEOTIDE SEQUENCE [LARGE SCALE GENOMIC DNA]</scope>
    <source>
        <strain evidence="4 5">MCA1-C-A1</strain>
    </source>
</reference>
<evidence type="ECO:0000313" key="4">
    <source>
        <dbReference type="EMBL" id="PJZ25888.1"/>
    </source>
</evidence>
<dbReference type="Gene3D" id="2.40.50.140">
    <property type="entry name" value="Nucleic acid-binding proteins"/>
    <property type="match status" value="1"/>
</dbReference>
<sequence length="117" mass="13337">MKNLSLTVLDGFLTADPELKRTQAGKSVTNFTVAVNHNYKKTEGEESEVSYVDVEVWERLAENCSEYLKKGKKVTVIGHLKQDRWKNQEGQSRSKVKVIADEVRFDSFGDRKEKEAA</sequence>
<comment type="caution">
    <text evidence="4">The sequence shown here is derived from an EMBL/GenBank/DDBJ whole genome shotgun (WGS) entry which is preliminary data.</text>
</comment>
<dbReference type="PANTHER" id="PTHR10302">
    <property type="entry name" value="SINGLE-STRANDED DNA-BINDING PROTEIN"/>
    <property type="match status" value="1"/>
</dbReference>
<evidence type="ECO:0000256" key="2">
    <source>
        <dbReference type="HAMAP-Rule" id="MF_00984"/>
    </source>
</evidence>
<dbReference type="GO" id="GO:0009295">
    <property type="term" value="C:nucleoid"/>
    <property type="evidence" value="ECO:0007669"/>
    <property type="project" value="TreeGrafter"/>
</dbReference>
<dbReference type="PIRSF" id="PIRSF002070">
    <property type="entry name" value="SSB"/>
    <property type="match status" value="1"/>
</dbReference>
<dbReference type="InterPro" id="IPR011344">
    <property type="entry name" value="ssDNA-bd"/>
</dbReference>
<dbReference type="NCBIfam" id="TIGR00621">
    <property type="entry name" value="ssb"/>
    <property type="match status" value="1"/>
</dbReference>
<organism evidence="4 5">
    <name type="scientific">Leptospira hartskeerlii</name>
    <dbReference type="NCBI Taxonomy" id="2023177"/>
    <lineage>
        <taxon>Bacteria</taxon>
        <taxon>Pseudomonadati</taxon>
        <taxon>Spirochaetota</taxon>
        <taxon>Spirochaetia</taxon>
        <taxon>Leptospirales</taxon>
        <taxon>Leptospiraceae</taxon>
        <taxon>Leptospira</taxon>
    </lineage>
</organism>
<comment type="subunit">
    <text evidence="2">Homotetramer.</text>
</comment>
<dbReference type="RefSeq" id="WP_100706525.1">
    <property type="nucleotide sequence ID" value="NZ_NPDL01000001.1"/>
</dbReference>
<dbReference type="AlphaFoldDB" id="A0A2M9XDW3"/>
<keyword evidence="5" id="KW-1185">Reference proteome</keyword>
<protein>
    <recommendedName>
        <fullName evidence="2 3">Single-stranded DNA-binding protein</fullName>
        <shortName evidence="2">SSB</shortName>
    </recommendedName>
</protein>
<dbReference type="HAMAP" id="MF_00984">
    <property type="entry name" value="SSB"/>
    <property type="match status" value="1"/>
</dbReference>
<dbReference type="OrthoDB" id="9809878at2"/>
<gene>
    <name evidence="4" type="ORF">CH357_09705</name>
</gene>
<dbReference type="GO" id="GO:0003697">
    <property type="term" value="F:single-stranded DNA binding"/>
    <property type="evidence" value="ECO:0007669"/>
    <property type="project" value="UniProtKB-UniRule"/>
</dbReference>
<dbReference type="Pfam" id="PF00436">
    <property type="entry name" value="SSB"/>
    <property type="match status" value="1"/>
</dbReference>
<evidence type="ECO:0000256" key="3">
    <source>
        <dbReference type="PIRNR" id="PIRNR002070"/>
    </source>
</evidence>
<dbReference type="GO" id="GO:0006260">
    <property type="term" value="P:DNA replication"/>
    <property type="evidence" value="ECO:0007669"/>
    <property type="project" value="InterPro"/>
</dbReference>
<dbReference type="EMBL" id="NPDN01000004">
    <property type="protein sequence ID" value="PJZ25888.1"/>
    <property type="molecule type" value="Genomic_DNA"/>
</dbReference>
<comment type="caution">
    <text evidence="2">Lacks conserved residue(s) required for the propagation of feature annotation.</text>
</comment>
<proteinExistence type="inferred from homology"/>
<dbReference type="SUPFAM" id="SSF50249">
    <property type="entry name" value="Nucleic acid-binding proteins"/>
    <property type="match status" value="1"/>
</dbReference>
<dbReference type="PROSITE" id="PS50935">
    <property type="entry name" value="SSB"/>
    <property type="match status" value="1"/>
</dbReference>
<dbReference type="InterPro" id="IPR012340">
    <property type="entry name" value="NA-bd_OB-fold"/>
</dbReference>
<evidence type="ECO:0000256" key="1">
    <source>
        <dbReference type="ARBA" id="ARBA00023125"/>
    </source>
</evidence>
<dbReference type="CDD" id="cd04496">
    <property type="entry name" value="SSB_OBF"/>
    <property type="match status" value="1"/>
</dbReference>
<accession>A0A2M9XDW3</accession>
<dbReference type="InterPro" id="IPR000424">
    <property type="entry name" value="Primosome_PriB/ssb"/>
</dbReference>
<name>A0A2M9XDW3_9LEPT</name>
<keyword evidence="1 2" id="KW-0238">DNA-binding</keyword>